<evidence type="ECO:0000313" key="11">
    <source>
        <dbReference type="Proteomes" id="UP000068026"/>
    </source>
</evidence>
<evidence type="ECO:0000256" key="2">
    <source>
        <dbReference type="ARBA" id="ARBA00022694"/>
    </source>
</evidence>
<dbReference type="GO" id="GO:0031119">
    <property type="term" value="P:tRNA pseudouridine synthesis"/>
    <property type="evidence" value="ECO:0007669"/>
    <property type="project" value="UniProtKB-UniRule"/>
</dbReference>
<reference evidence="9 11" key="1">
    <citation type="journal article" date="2016" name="Genome Announc.">
        <title>Complete Genome Sequence of the Amino Acid-Fermenting Clostridium propionicum X2 (DSM 1682).</title>
        <authorList>
            <person name="Poehlein A."/>
            <person name="Schlien K."/>
            <person name="Chowdhury N.P."/>
            <person name="Gottschalk G."/>
            <person name="Buckel W."/>
            <person name="Daniel R."/>
        </authorList>
    </citation>
    <scope>NUCLEOTIDE SEQUENCE [LARGE SCALE GENOMIC DNA]</scope>
    <source>
        <strain evidence="9 11">X2</strain>
    </source>
</reference>
<dbReference type="InterPro" id="IPR020103">
    <property type="entry name" value="PsdUridine_synth_cat_dom_sf"/>
</dbReference>
<dbReference type="Gene3D" id="3.30.70.660">
    <property type="entry name" value="Pseudouridine synthase I, catalytic domain, C-terminal subdomain"/>
    <property type="match status" value="1"/>
</dbReference>
<dbReference type="Proteomes" id="UP000184204">
    <property type="component" value="Unassembled WGS sequence"/>
</dbReference>
<feature type="active site" description="Nucleophile" evidence="4 5">
    <location>
        <position position="55"/>
    </location>
</feature>
<dbReference type="KEGG" id="cpro:CPRO_05750"/>
<dbReference type="InterPro" id="IPR020094">
    <property type="entry name" value="TruA/RsuA/RluB/E/F_N"/>
</dbReference>
<comment type="function">
    <text evidence="4">Formation of pseudouridine at positions 38, 39 and 40 in the anticodon stem and loop of transfer RNAs.</text>
</comment>
<dbReference type="Proteomes" id="UP000068026">
    <property type="component" value="Chromosome"/>
</dbReference>
<dbReference type="PANTHER" id="PTHR11142:SF0">
    <property type="entry name" value="TRNA PSEUDOURIDINE SYNTHASE-LIKE 1"/>
    <property type="match status" value="1"/>
</dbReference>
<feature type="binding site" evidence="4 6">
    <location>
        <position position="113"/>
    </location>
    <ligand>
        <name>substrate</name>
    </ligand>
</feature>
<proteinExistence type="inferred from homology"/>
<dbReference type="InterPro" id="IPR020097">
    <property type="entry name" value="PsdUridine_synth_TruA_a/b_dom"/>
</dbReference>
<dbReference type="InterPro" id="IPR001406">
    <property type="entry name" value="PsdUridine_synth_TruA"/>
</dbReference>
<sequence>MKRILLTIAYDGTNYSGWQKQLSPEVKTVEGELEKALRALFRSPNLICIGASRTDRGVHALGQRATIDVETNIPVEKIPLAVRSLLPSDIVVVKAEEVPADFHPRYDCIKKTYEYRIWNGPMRNPKERLYTTFVYSPLDLEKMNKAASNFIGTYDFAAFCAAGSTVSSTVRSIFDCYVKSEGNVISIYVTGDGFLYNMVRIMAGTLIAVGQDKVSPDEILQIILSGNREKAGITAEPQGLTLQEIYYDLHGKAVDSEG</sequence>
<dbReference type="GO" id="GO:0003723">
    <property type="term" value="F:RNA binding"/>
    <property type="evidence" value="ECO:0007669"/>
    <property type="project" value="InterPro"/>
</dbReference>
<organism evidence="10 12">
    <name type="scientific">Anaerotignum propionicum DSM 1682</name>
    <dbReference type="NCBI Taxonomy" id="991789"/>
    <lineage>
        <taxon>Bacteria</taxon>
        <taxon>Bacillati</taxon>
        <taxon>Bacillota</taxon>
        <taxon>Clostridia</taxon>
        <taxon>Lachnospirales</taxon>
        <taxon>Anaerotignaceae</taxon>
        <taxon>Anaerotignum</taxon>
    </lineage>
</organism>
<comment type="caution">
    <text evidence="4">Lacks conserved residue(s) required for the propagation of feature annotation.</text>
</comment>
<evidence type="ECO:0000256" key="4">
    <source>
        <dbReference type="HAMAP-Rule" id="MF_00171"/>
    </source>
</evidence>
<dbReference type="EMBL" id="CP014223">
    <property type="protein sequence ID" value="AMJ40178.1"/>
    <property type="molecule type" value="Genomic_DNA"/>
</dbReference>
<evidence type="ECO:0000313" key="9">
    <source>
        <dbReference type="EMBL" id="AMJ40178.1"/>
    </source>
</evidence>
<accession>A0A120MK49</accession>
<evidence type="ECO:0000256" key="1">
    <source>
        <dbReference type="ARBA" id="ARBA00009375"/>
    </source>
</evidence>
<dbReference type="GO" id="GO:0160147">
    <property type="term" value="F:tRNA pseudouridine(38-40) synthase activity"/>
    <property type="evidence" value="ECO:0007669"/>
    <property type="project" value="UniProtKB-EC"/>
</dbReference>
<dbReference type="CDD" id="cd02570">
    <property type="entry name" value="PseudoU_synth_EcTruA"/>
    <property type="match status" value="1"/>
</dbReference>
<dbReference type="EC" id="5.4.99.12" evidence="4"/>
<reference evidence="12" key="3">
    <citation type="submission" date="2016-11" db="EMBL/GenBank/DDBJ databases">
        <authorList>
            <person name="Jaros S."/>
            <person name="Januszkiewicz K."/>
            <person name="Wedrychowicz H."/>
        </authorList>
    </citation>
    <scope>NUCLEOTIDE SEQUENCE [LARGE SCALE GENOMIC DNA]</scope>
    <source>
        <strain evidence="12">DSM 1682</strain>
    </source>
</reference>
<reference evidence="10" key="4">
    <citation type="submission" date="2016-11" db="EMBL/GenBank/DDBJ databases">
        <authorList>
            <person name="Varghese N."/>
            <person name="Submissions S."/>
        </authorList>
    </citation>
    <scope>NUCLEOTIDE SEQUENCE</scope>
    <source>
        <strain evidence="10">DSM 1682</strain>
    </source>
</reference>
<keyword evidence="2 4" id="KW-0819">tRNA processing</keyword>
<dbReference type="InterPro" id="IPR020095">
    <property type="entry name" value="PsdUridine_synth_TruA_C"/>
</dbReference>
<evidence type="ECO:0000256" key="5">
    <source>
        <dbReference type="PIRSR" id="PIRSR001430-1"/>
    </source>
</evidence>
<feature type="domain" description="Pseudouridine synthase I TruA alpha/beta" evidence="8">
    <location>
        <begin position="8"/>
        <end position="107"/>
    </location>
</feature>
<comment type="catalytic activity">
    <reaction evidence="4 7">
        <text>uridine(38/39/40) in tRNA = pseudouridine(38/39/40) in tRNA</text>
        <dbReference type="Rhea" id="RHEA:22376"/>
        <dbReference type="Rhea" id="RHEA-COMP:10085"/>
        <dbReference type="Rhea" id="RHEA-COMP:10087"/>
        <dbReference type="ChEBI" id="CHEBI:65314"/>
        <dbReference type="ChEBI" id="CHEBI:65315"/>
        <dbReference type="EC" id="5.4.99.12"/>
    </reaction>
</comment>
<evidence type="ECO:0000256" key="6">
    <source>
        <dbReference type="PIRSR" id="PIRSR001430-2"/>
    </source>
</evidence>
<dbReference type="SUPFAM" id="SSF55120">
    <property type="entry name" value="Pseudouridine synthase"/>
    <property type="match status" value="1"/>
</dbReference>
<dbReference type="PANTHER" id="PTHR11142">
    <property type="entry name" value="PSEUDOURIDYLATE SYNTHASE"/>
    <property type="match status" value="1"/>
</dbReference>
<feature type="domain" description="Pseudouridine synthase I TruA alpha/beta" evidence="8">
    <location>
        <begin position="146"/>
        <end position="248"/>
    </location>
</feature>
<dbReference type="PIRSF" id="PIRSF001430">
    <property type="entry name" value="tRNA_psdUrid_synth"/>
    <property type="match status" value="1"/>
</dbReference>
<dbReference type="NCBIfam" id="TIGR00071">
    <property type="entry name" value="hisT_truA"/>
    <property type="match status" value="1"/>
</dbReference>
<dbReference type="Pfam" id="PF01416">
    <property type="entry name" value="PseudoU_synth_1"/>
    <property type="match status" value="2"/>
</dbReference>
<dbReference type="FunFam" id="3.30.70.580:FF:000001">
    <property type="entry name" value="tRNA pseudouridine synthase A"/>
    <property type="match status" value="1"/>
</dbReference>
<keyword evidence="11" id="KW-1185">Reference proteome</keyword>
<evidence type="ECO:0000259" key="8">
    <source>
        <dbReference type="Pfam" id="PF01416"/>
    </source>
</evidence>
<protein>
    <recommendedName>
        <fullName evidence="4">tRNA pseudouridine synthase A</fullName>
        <ecNumber evidence="4">5.4.99.12</ecNumber>
    </recommendedName>
    <alternativeName>
        <fullName evidence="4">tRNA pseudouridine(38-40) synthase</fullName>
    </alternativeName>
    <alternativeName>
        <fullName evidence="4">tRNA pseudouridylate synthase I</fullName>
    </alternativeName>
    <alternativeName>
        <fullName evidence="4">tRNA-uridine isomerase I</fullName>
    </alternativeName>
</protein>
<dbReference type="HAMAP" id="MF_00171">
    <property type="entry name" value="TruA"/>
    <property type="match status" value="1"/>
</dbReference>
<name>A0A120MK49_ANAPI</name>
<evidence type="ECO:0000256" key="3">
    <source>
        <dbReference type="ARBA" id="ARBA00023235"/>
    </source>
</evidence>
<reference evidence="11" key="2">
    <citation type="submission" date="2016-01" db="EMBL/GenBank/DDBJ databases">
        <authorList>
            <person name="Poehlein A."/>
            <person name="Schlien K."/>
            <person name="Gottschalk G."/>
            <person name="Buckel W."/>
            <person name="Daniel R."/>
        </authorList>
    </citation>
    <scope>NUCLEOTIDE SEQUENCE [LARGE SCALE GENOMIC DNA]</scope>
    <source>
        <strain evidence="11">X2</strain>
    </source>
</reference>
<dbReference type="AlphaFoldDB" id="A0A120MK49"/>
<dbReference type="Gene3D" id="3.30.70.580">
    <property type="entry name" value="Pseudouridine synthase I, catalytic domain, N-terminal subdomain"/>
    <property type="match status" value="1"/>
</dbReference>
<keyword evidence="3 4" id="KW-0413">Isomerase</keyword>
<evidence type="ECO:0000313" key="10">
    <source>
        <dbReference type="EMBL" id="SHF09895.1"/>
    </source>
</evidence>
<comment type="subunit">
    <text evidence="4">Homodimer.</text>
</comment>
<evidence type="ECO:0000256" key="7">
    <source>
        <dbReference type="RuleBase" id="RU003792"/>
    </source>
</evidence>
<dbReference type="OrthoDB" id="9811823at2"/>
<gene>
    <name evidence="4" type="primary">truA</name>
    <name evidence="9" type="synonym">truA_2</name>
    <name evidence="9" type="ORF">CPRO_05750</name>
    <name evidence="10" type="ORF">SAMN02745151_02770</name>
</gene>
<comment type="similarity">
    <text evidence="1 4 7">Belongs to the tRNA pseudouridine synthase TruA family.</text>
</comment>
<evidence type="ECO:0000313" key="12">
    <source>
        <dbReference type="Proteomes" id="UP000184204"/>
    </source>
</evidence>
<dbReference type="EMBL" id="FQUA01000017">
    <property type="protein sequence ID" value="SHF09895.1"/>
    <property type="molecule type" value="Genomic_DNA"/>
</dbReference>
<dbReference type="RefSeq" id="WP_066047654.1">
    <property type="nucleotide sequence ID" value="NZ_CP014223.1"/>
</dbReference>